<evidence type="ECO:0000313" key="2">
    <source>
        <dbReference type="EMBL" id="OII71901.1"/>
    </source>
</evidence>
<evidence type="ECO:0000313" key="3">
    <source>
        <dbReference type="Proteomes" id="UP000186176"/>
    </source>
</evidence>
<name>A0A1J4MGB5_9CRYT</name>
<dbReference type="RefSeq" id="XP_028873520.1">
    <property type="nucleotide sequence ID" value="XM_029017722.1"/>
</dbReference>
<feature type="region of interest" description="Disordered" evidence="1">
    <location>
        <begin position="135"/>
        <end position="162"/>
    </location>
</feature>
<organism evidence="2 3">
    <name type="scientific">Cryptosporidium ubiquitum</name>
    <dbReference type="NCBI Taxonomy" id="857276"/>
    <lineage>
        <taxon>Eukaryota</taxon>
        <taxon>Sar</taxon>
        <taxon>Alveolata</taxon>
        <taxon>Apicomplexa</taxon>
        <taxon>Conoidasida</taxon>
        <taxon>Coccidia</taxon>
        <taxon>Eucoccidiorida</taxon>
        <taxon>Eimeriorina</taxon>
        <taxon>Cryptosporidiidae</taxon>
        <taxon>Cryptosporidium</taxon>
    </lineage>
</organism>
<reference evidence="2 3" key="1">
    <citation type="submission" date="2016-10" db="EMBL/GenBank/DDBJ databases">
        <title>Reductive evolution of mitochondrial metabolism and differential evolution of invasion-related proteins in Cryptosporidium.</title>
        <authorList>
            <person name="Liu S."/>
            <person name="Roellig D.M."/>
            <person name="Guo Y."/>
            <person name="Li N."/>
            <person name="Frace M.A."/>
            <person name="Tang K."/>
            <person name="Zhang L."/>
            <person name="Feng Y."/>
            <person name="Xiao L."/>
        </authorList>
    </citation>
    <scope>NUCLEOTIDE SEQUENCE [LARGE SCALE GENOMIC DNA]</scope>
    <source>
        <strain evidence="2">39726</strain>
    </source>
</reference>
<dbReference type="AlphaFoldDB" id="A0A1J4MGB5"/>
<dbReference type="EMBL" id="LRBP01000027">
    <property type="protein sequence ID" value="OII71901.1"/>
    <property type="molecule type" value="Genomic_DNA"/>
</dbReference>
<dbReference type="OrthoDB" id="343354at2759"/>
<dbReference type="VEuPathDB" id="CryptoDB:cubi_00709"/>
<dbReference type="Proteomes" id="UP000186176">
    <property type="component" value="Unassembled WGS sequence"/>
</dbReference>
<keyword evidence="3" id="KW-1185">Reference proteome</keyword>
<feature type="region of interest" description="Disordered" evidence="1">
    <location>
        <begin position="556"/>
        <end position="586"/>
    </location>
</feature>
<proteinExistence type="predicted"/>
<sequence length="586" mass="65901">MIQLILARTVSSLCNCVTYFSGSSRSPGPNFHYRGFNKTRNDQTEYEIDSLLMEDDLVDELVATPLSAEEIAAKLSNSNAKHVPNNILGGRDININSNSGARGADIWIAGGGSSMGIGGGGGGLRVERNENKISNDWWSDGEDDDDDGFSGTGGRGIMSGSNQTNEKIINTTFFNTTSGLANGNNLNNIGVIPNHGGNSIERDLYFDENIDELSFQGNNSNNNQLQKDNWDKEFLNDYRDDQSFDFVPIKENLDNFGISTDLRTEQVDKDLRKDDEIIFDSQRDLLDYKDSNAYNHNSNHDHLNWNYGYNDSNTINDKLDNNVPPMINNQNDKLLEKDFGDFGDFGDFTSGNSPNHFLTNNDDINNHQNETEDEYFESATKPNLISGYTFDQETDDISLKESSDYHNNQTTTDQNNILEVENAMDNFCDFTSPKRDEQQLIYNHRDSFDHISFDANTEDTNNNIIITSNPIQLGQESGFGMESENPPESIRGHLLDDFDDIFNSSFPSNSNLTNNNKNTISTFDHMEKNFQTNNNTVSTYEDDEFGMFDFVSAKSPPSDDHLKATAPMFNSDQHHNTYHQPSVLLE</sequence>
<evidence type="ECO:0000256" key="1">
    <source>
        <dbReference type="SAM" id="MobiDB-lite"/>
    </source>
</evidence>
<dbReference type="GeneID" id="39977501"/>
<gene>
    <name evidence="2" type="ORF">cubi_00709</name>
</gene>
<comment type="caution">
    <text evidence="2">The sequence shown here is derived from an EMBL/GenBank/DDBJ whole genome shotgun (WGS) entry which is preliminary data.</text>
</comment>
<protein>
    <submittedName>
        <fullName evidence="2">Uncharacterized protein</fullName>
    </submittedName>
</protein>
<accession>A0A1J4MGB5</accession>
<feature type="compositionally biased region" description="Acidic residues" evidence="1">
    <location>
        <begin position="139"/>
        <end position="148"/>
    </location>
</feature>